<evidence type="ECO:0000313" key="4">
    <source>
        <dbReference type="Proteomes" id="UP000676310"/>
    </source>
</evidence>
<dbReference type="SUPFAM" id="SSF53474">
    <property type="entry name" value="alpha/beta-Hydrolases"/>
    <property type="match status" value="1"/>
</dbReference>
<gene>
    <name evidence="3" type="ORF">ALTATR162_LOCUS6886</name>
</gene>
<dbReference type="GeneID" id="67018824"/>
<evidence type="ECO:0000313" key="3">
    <source>
        <dbReference type="EMBL" id="CAG5166127.1"/>
    </source>
</evidence>
<evidence type="ECO:0000259" key="2">
    <source>
        <dbReference type="Pfam" id="PF07859"/>
    </source>
</evidence>
<dbReference type="InterPro" id="IPR013094">
    <property type="entry name" value="AB_hydrolase_3"/>
</dbReference>
<dbReference type="Pfam" id="PF07859">
    <property type="entry name" value="Abhydrolase_3"/>
    <property type="match status" value="1"/>
</dbReference>
<reference evidence="3" key="1">
    <citation type="submission" date="2021-05" db="EMBL/GenBank/DDBJ databases">
        <authorList>
            <person name="Stam R."/>
        </authorList>
    </citation>
    <scope>NUCLEOTIDE SEQUENCE</scope>
    <source>
        <strain evidence="3">CS162</strain>
    </source>
</reference>
<dbReference type="InterPro" id="IPR029058">
    <property type="entry name" value="AB_hydrolase_fold"/>
</dbReference>
<evidence type="ECO:0000256" key="1">
    <source>
        <dbReference type="ARBA" id="ARBA00022801"/>
    </source>
</evidence>
<dbReference type="AlphaFoldDB" id="A0A8J2I463"/>
<dbReference type="Proteomes" id="UP000676310">
    <property type="component" value="Unassembled WGS sequence"/>
</dbReference>
<sequence length="323" mass="35354">MATEGLAKPWIEFEEELGERMLLKPPISHMSEQFMRYGGLMASKYTFPEPDPSVKTEDTTTDGGTKVRVYTPDGYKGGKPVCVYFHGGGWAMGDVNGDDPFSRAISKAGGVVVVSVEYGRAPDNKHPGLMDECYKALQWALSNSKRLNTAEGKFLTAGVSAGGQLAFATALRGLDEASGELVGVVAIIPVTVHPDGVPQTLRPEYTAMEEHDQHTINPADAMRAFWDAFGAPPTDPYGSPLLHPGIKNLKKVYMAVAGHDTLRDDGVLMKKKLDDAGVPVKFDFYDGYPHFFFAWPSPKLDKPRKQFYDDLAEGVKYVLSEEA</sequence>
<dbReference type="InterPro" id="IPR050300">
    <property type="entry name" value="GDXG_lipolytic_enzyme"/>
</dbReference>
<dbReference type="OrthoDB" id="408631at2759"/>
<keyword evidence="1" id="KW-0378">Hydrolase</keyword>
<feature type="domain" description="Alpha/beta hydrolase fold-3" evidence="2">
    <location>
        <begin position="83"/>
        <end position="293"/>
    </location>
</feature>
<dbReference type="GO" id="GO:0016787">
    <property type="term" value="F:hydrolase activity"/>
    <property type="evidence" value="ECO:0007669"/>
    <property type="project" value="UniProtKB-KW"/>
</dbReference>
<keyword evidence="4" id="KW-1185">Reference proteome</keyword>
<organism evidence="3 4">
    <name type="scientific">Alternaria atra</name>
    <dbReference type="NCBI Taxonomy" id="119953"/>
    <lineage>
        <taxon>Eukaryota</taxon>
        <taxon>Fungi</taxon>
        <taxon>Dikarya</taxon>
        <taxon>Ascomycota</taxon>
        <taxon>Pezizomycotina</taxon>
        <taxon>Dothideomycetes</taxon>
        <taxon>Pleosporomycetidae</taxon>
        <taxon>Pleosporales</taxon>
        <taxon>Pleosporineae</taxon>
        <taxon>Pleosporaceae</taxon>
        <taxon>Alternaria</taxon>
        <taxon>Alternaria sect. Ulocladioides</taxon>
    </lineage>
</organism>
<name>A0A8J2I463_9PLEO</name>
<accession>A0A8J2I463</accession>
<dbReference type="PANTHER" id="PTHR48081">
    <property type="entry name" value="AB HYDROLASE SUPERFAMILY PROTEIN C4A8.06C"/>
    <property type="match status" value="1"/>
</dbReference>
<dbReference type="Gene3D" id="3.40.50.1820">
    <property type="entry name" value="alpha/beta hydrolase"/>
    <property type="match status" value="1"/>
</dbReference>
<dbReference type="PANTHER" id="PTHR48081:SF8">
    <property type="entry name" value="ALPHA_BETA HYDROLASE FOLD-3 DOMAIN-CONTAINING PROTEIN-RELATED"/>
    <property type="match status" value="1"/>
</dbReference>
<dbReference type="RefSeq" id="XP_043170446.1">
    <property type="nucleotide sequence ID" value="XM_043314511.1"/>
</dbReference>
<dbReference type="EMBL" id="CAJRGZ010000019">
    <property type="protein sequence ID" value="CAG5166127.1"/>
    <property type="molecule type" value="Genomic_DNA"/>
</dbReference>
<protein>
    <recommendedName>
        <fullName evidence="2">Alpha/beta hydrolase fold-3 domain-containing protein</fullName>
    </recommendedName>
</protein>
<comment type="caution">
    <text evidence="3">The sequence shown here is derived from an EMBL/GenBank/DDBJ whole genome shotgun (WGS) entry which is preliminary data.</text>
</comment>
<proteinExistence type="predicted"/>